<dbReference type="InterPro" id="IPR027417">
    <property type="entry name" value="P-loop_NTPase"/>
</dbReference>
<dbReference type="CDD" id="cd02022">
    <property type="entry name" value="DPCK"/>
    <property type="match status" value="1"/>
</dbReference>
<dbReference type="PROSITE" id="PS51219">
    <property type="entry name" value="DPCK"/>
    <property type="match status" value="1"/>
</dbReference>
<comment type="caution">
    <text evidence="8">The sequence shown here is derived from an EMBL/GenBank/DDBJ whole genome shotgun (WGS) entry which is preliminary data.</text>
</comment>
<dbReference type="RefSeq" id="WP_294894983.1">
    <property type="nucleotide sequence ID" value="NZ_DLUI01000012.1"/>
</dbReference>
<dbReference type="Gene3D" id="3.40.50.300">
    <property type="entry name" value="P-loop containing nucleotide triphosphate hydrolases"/>
    <property type="match status" value="1"/>
</dbReference>
<evidence type="ECO:0000256" key="3">
    <source>
        <dbReference type="ARBA" id="ARBA00022741"/>
    </source>
</evidence>
<evidence type="ECO:0000256" key="4">
    <source>
        <dbReference type="ARBA" id="ARBA00022840"/>
    </source>
</evidence>
<evidence type="ECO:0000256" key="5">
    <source>
        <dbReference type="ARBA" id="ARBA00022993"/>
    </source>
</evidence>
<organism evidence="8 9">
    <name type="scientific">Sulfuricurvum kujiense</name>
    <dbReference type="NCBI Taxonomy" id="148813"/>
    <lineage>
        <taxon>Bacteria</taxon>
        <taxon>Pseudomonadati</taxon>
        <taxon>Campylobacterota</taxon>
        <taxon>Epsilonproteobacteria</taxon>
        <taxon>Campylobacterales</taxon>
        <taxon>Sulfurimonadaceae</taxon>
        <taxon>Sulfuricurvum</taxon>
    </lineage>
</organism>
<dbReference type="Proteomes" id="UP000228859">
    <property type="component" value="Unassembled WGS sequence"/>
</dbReference>
<keyword evidence="6" id="KW-0963">Cytoplasm</keyword>
<feature type="binding site" evidence="6">
    <location>
        <begin position="14"/>
        <end position="19"/>
    </location>
    <ligand>
        <name>ATP</name>
        <dbReference type="ChEBI" id="CHEBI:30616"/>
    </ligand>
</feature>
<accession>A0A2D3WQ71</accession>
<comment type="catalytic activity">
    <reaction evidence="6">
        <text>3'-dephospho-CoA + ATP = ADP + CoA + H(+)</text>
        <dbReference type="Rhea" id="RHEA:18245"/>
        <dbReference type="ChEBI" id="CHEBI:15378"/>
        <dbReference type="ChEBI" id="CHEBI:30616"/>
        <dbReference type="ChEBI" id="CHEBI:57287"/>
        <dbReference type="ChEBI" id="CHEBI:57328"/>
        <dbReference type="ChEBI" id="CHEBI:456216"/>
        <dbReference type="EC" id="2.7.1.24"/>
    </reaction>
</comment>
<dbReference type="HAMAP" id="MF_00376">
    <property type="entry name" value="Dephospho_CoA_kinase"/>
    <property type="match status" value="1"/>
</dbReference>
<reference evidence="8 9" key="1">
    <citation type="journal article" date="2017" name="Front. Microbiol.">
        <title>Comparative Genomic Analysis of the Class Epsilonproteobacteria and Proposed Reclassification to Epsilonbacteraeota (phyl. nov.).</title>
        <authorList>
            <person name="Waite D.W."/>
            <person name="Vanwonterghem I."/>
            <person name="Rinke C."/>
            <person name="Parks D.H."/>
            <person name="Zhang Y."/>
            <person name="Takai K."/>
            <person name="Sievert S.M."/>
            <person name="Simon J."/>
            <person name="Campbell B.J."/>
            <person name="Hanson T.E."/>
            <person name="Woyke T."/>
            <person name="Klotz M.G."/>
            <person name="Hugenholtz P."/>
        </authorList>
    </citation>
    <scope>NUCLEOTIDE SEQUENCE [LARGE SCALE GENOMIC DNA]</scope>
    <source>
        <strain evidence="8">UBA12443</strain>
    </source>
</reference>
<evidence type="ECO:0000313" key="8">
    <source>
        <dbReference type="EMBL" id="DAB39409.1"/>
    </source>
</evidence>
<dbReference type="EC" id="2.7.1.24" evidence="6 7"/>
<dbReference type="SUPFAM" id="SSF52540">
    <property type="entry name" value="P-loop containing nucleoside triphosphate hydrolases"/>
    <property type="match status" value="1"/>
</dbReference>
<dbReference type="GO" id="GO:0005737">
    <property type="term" value="C:cytoplasm"/>
    <property type="evidence" value="ECO:0007669"/>
    <property type="project" value="UniProtKB-SubCell"/>
</dbReference>
<sequence>MAFEYAIALTGGIATGKSTVASLLGLNGLRIIDADTIAHRILDENGAWVVERFGDEFVKNGKVDRSALGKIIFADPEAKKELETFLHPKIRTAIEEQSEKQDKLKYPYLIDIPLFFETSSYPIKNSVVVYTPKALQLERFMKRNGFSQEESLRRIESQMDIDEKKARATWVIDNSSNLKHLQRECEQFVDTIKLLYPAPKV</sequence>
<evidence type="ECO:0000256" key="6">
    <source>
        <dbReference type="HAMAP-Rule" id="MF_00376"/>
    </source>
</evidence>
<comment type="pathway">
    <text evidence="6">Cofactor biosynthesis; coenzyme A biosynthesis; CoA from (R)-pantothenate: step 5/5.</text>
</comment>
<comment type="similarity">
    <text evidence="1 6">Belongs to the CoaE family.</text>
</comment>
<evidence type="ECO:0000256" key="2">
    <source>
        <dbReference type="ARBA" id="ARBA00022679"/>
    </source>
</evidence>
<dbReference type="InterPro" id="IPR001977">
    <property type="entry name" value="Depp_CoAkinase"/>
</dbReference>
<dbReference type="GO" id="GO:0005524">
    <property type="term" value="F:ATP binding"/>
    <property type="evidence" value="ECO:0007669"/>
    <property type="project" value="UniProtKB-UniRule"/>
</dbReference>
<keyword evidence="6 8" id="KW-0418">Kinase</keyword>
<dbReference type="GO" id="GO:0004140">
    <property type="term" value="F:dephospho-CoA kinase activity"/>
    <property type="evidence" value="ECO:0007669"/>
    <property type="project" value="UniProtKB-UniRule"/>
</dbReference>
<dbReference type="AlphaFoldDB" id="A0A2D3WQ71"/>
<dbReference type="GO" id="GO:0015937">
    <property type="term" value="P:coenzyme A biosynthetic process"/>
    <property type="evidence" value="ECO:0007669"/>
    <property type="project" value="UniProtKB-UniRule"/>
</dbReference>
<dbReference type="PANTHER" id="PTHR10695:SF46">
    <property type="entry name" value="BIFUNCTIONAL COENZYME A SYNTHASE-RELATED"/>
    <property type="match status" value="1"/>
</dbReference>
<gene>
    <name evidence="6" type="primary">coaE</name>
    <name evidence="8" type="ORF">CFH83_00760</name>
</gene>
<comment type="subcellular location">
    <subcellularLocation>
        <location evidence="6">Cytoplasm</location>
    </subcellularLocation>
</comment>
<dbReference type="EMBL" id="DLUI01000012">
    <property type="protein sequence ID" value="DAB39409.1"/>
    <property type="molecule type" value="Genomic_DNA"/>
</dbReference>
<protein>
    <recommendedName>
        <fullName evidence="6 7">Dephospho-CoA kinase</fullName>
        <ecNumber evidence="6 7">2.7.1.24</ecNumber>
    </recommendedName>
    <alternativeName>
        <fullName evidence="6">Dephosphocoenzyme A kinase</fullName>
    </alternativeName>
</protein>
<dbReference type="Pfam" id="PF01121">
    <property type="entry name" value="CoaE"/>
    <property type="match status" value="1"/>
</dbReference>
<name>A0A2D3WQ71_9BACT</name>
<dbReference type="UniPathway" id="UPA00241">
    <property type="reaction ID" value="UER00356"/>
</dbReference>
<keyword evidence="4 6" id="KW-0067">ATP-binding</keyword>
<evidence type="ECO:0000313" key="9">
    <source>
        <dbReference type="Proteomes" id="UP000228859"/>
    </source>
</evidence>
<evidence type="ECO:0000256" key="1">
    <source>
        <dbReference type="ARBA" id="ARBA00009018"/>
    </source>
</evidence>
<comment type="function">
    <text evidence="6">Catalyzes the phosphorylation of the 3'-hydroxyl group of dephosphocoenzyme A to form coenzyme A.</text>
</comment>
<dbReference type="PANTHER" id="PTHR10695">
    <property type="entry name" value="DEPHOSPHO-COA KINASE-RELATED"/>
    <property type="match status" value="1"/>
</dbReference>
<keyword evidence="5 6" id="KW-0173">Coenzyme A biosynthesis</keyword>
<keyword evidence="2 6" id="KW-0808">Transferase</keyword>
<dbReference type="NCBIfam" id="TIGR00152">
    <property type="entry name" value="dephospho-CoA kinase"/>
    <property type="match status" value="1"/>
</dbReference>
<evidence type="ECO:0000256" key="7">
    <source>
        <dbReference type="NCBIfam" id="TIGR00152"/>
    </source>
</evidence>
<keyword evidence="3 6" id="KW-0547">Nucleotide-binding</keyword>
<proteinExistence type="inferred from homology"/>